<feature type="binding site" evidence="12">
    <location>
        <position position="27"/>
    </location>
    <ligand>
        <name>Ca(2+)</name>
        <dbReference type="ChEBI" id="CHEBI:29108"/>
        <label>1</label>
    </ligand>
</feature>
<sequence length="213" mass="23540">MHISNNLGLGAGIIRMYFYDCFLKGCDASMLLDSTPGNSSEKEHPANNPSMRGPEVINEAKARIETLFTIRDSSYKLGRIKYAIPAGRRDGHVSICNQVSQNLPPPSFNSQQLIGNFVRKGMPAEEMVSLSGAHSIGISRCFSFSNILYSFNITHAQDPSIDPGYRAFLKTKCPSTSTNSNRDLPIQLDPTPTHLDNRFPMELTKNRGLLTSD</sequence>
<evidence type="ECO:0000256" key="1">
    <source>
        <dbReference type="ARBA" id="ARBA00000189"/>
    </source>
</evidence>
<feature type="binding site" evidence="12">
    <location>
        <position position="41"/>
    </location>
    <ligand>
        <name>Ca(2+)</name>
        <dbReference type="ChEBI" id="CHEBI:29108"/>
        <label>1</label>
    </ligand>
</feature>
<name>A0AAV8S957_9ROSI</name>
<keyword evidence="10 14" id="KW-1015">Disulfide bond</keyword>
<keyword evidence="8" id="KW-0560">Oxidoreductase</keyword>
<evidence type="ECO:0000256" key="2">
    <source>
        <dbReference type="ARBA" id="ARBA00002322"/>
    </source>
</evidence>
<dbReference type="EMBL" id="JAIWQS010000012">
    <property type="protein sequence ID" value="KAJ8748674.1"/>
    <property type="molecule type" value="Genomic_DNA"/>
</dbReference>
<feature type="binding site" evidence="12">
    <location>
        <position position="25"/>
    </location>
    <ligand>
        <name>Ca(2+)</name>
        <dbReference type="ChEBI" id="CHEBI:29108"/>
        <label>1</label>
    </ligand>
</feature>
<dbReference type="AlphaFoldDB" id="A0AAV8S957"/>
<proteinExistence type="inferred from homology"/>
<evidence type="ECO:0000256" key="12">
    <source>
        <dbReference type="PIRSR" id="PIRSR600823-3"/>
    </source>
</evidence>
<feature type="binding site" evidence="11">
    <location>
        <position position="104"/>
    </location>
    <ligand>
        <name>substrate</name>
    </ligand>
</feature>
<feature type="site" description="Transition state stabilizer" evidence="13">
    <location>
        <position position="15"/>
    </location>
</feature>
<feature type="disulfide bond" evidence="14">
    <location>
        <begin position="141"/>
        <end position="173"/>
    </location>
</feature>
<reference evidence="17 18" key="1">
    <citation type="submission" date="2021-09" db="EMBL/GenBank/DDBJ databases">
        <title>Genomic insights and catalytic innovation underlie evolution of tropane alkaloids biosynthesis.</title>
        <authorList>
            <person name="Wang Y.-J."/>
            <person name="Tian T."/>
            <person name="Huang J.-P."/>
            <person name="Huang S.-X."/>
        </authorList>
    </citation>
    <scope>NUCLEOTIDE SEQUENCE [LARGE SCALE GENOMIC DNA]</scope>
    <source>
        <strain evidence="17">KIB-2018</strain>
        <tissue evidence="17">Leaf</tissue>
    </source>
</reference>
<dbReference type="GO" id="GO:0140825">
    <property type="term" value="F:lactoperoxidase activity"/>
    <property type="evidence" value="ECO:0007669"/>
    <property type="project" value="UniProtKB-EC"/>
</dbReference>
<dbReference type="Pfam" id="PF00141">
    <property type="entry name" value="peroxidase"/>
    <property type="match status" value="1"/>
</dbReference>
<evidence type="ECO:0000256" key="7">
    <source>
        <dbReference type="ARBA" id="ARBA00022723"/>
    </source>
</evidence>
<comment type="catalytic activity">
    <reaction evidence="1">
        <text>2 a phenolic donor + H2O2 = 2 a phenolic radical donor + 2 H2O</text>
        <dbReference type="Rhea" id="RHEA:56136"/>
        <dbReference type="ChEBI" id="CHEBI:15377"/>
        <dbReference type="ChEBI" id="CHEBI:16240"/>
        <dbReference type="ChEBI" id="CHEBI:139520"/>
        <dbReference type="ChEBI" id="CHEBI:139521"/>
        <dbReference type="EC" id="1.11.1.7"/>
    </reaction>
</comment>
<comment type="cofactor">
    <cofactor evidence="12">
        <name>Ca(2+)</name>
        <dbReference type="ChEBI" id="CHEBI:29108"/>
    </cofactor>
    <text evidence="12">Binds 2 calcium ions per subunit.</text>
</comment>
<evidence type="ECO:0000313" key="18">
    <source>
        <dbReference type="Proteomes" id="UP001159364"/>
    </source>
</evidence>
<evidence type="ECO:0000256" key="6">
    <source>
        <dbReference type="ARBA" id="ARBA00022617"/>
    </source>
</evidence>
<organism evidence="17 18">
    <name type="scientific">Erythroxylum novogranatense</name>
    <dbReference type="NCBI Taxonomy" id="1862640"/>
    <lineage>
        <taxon>Eukaryota</taxon>
        <taxon>Viridiplantae</taxon>
        <taxon>Streptophyta</taxon>
        <taxon>Embryophyta</taxon>
        <taxon>Tracheophyta</taxon>
        <taxon>Spermatophyta</taxon>
        <taxon>Magnoliopsida</taxon>
        <taxon>eudicotyledons</taxon>
        <taxon>Gunneridae</taxon>
        <taxon>Pentapetalae</taxon>
        <taxon>rosids</taxon>
        <taxon>fabids</taxon>
        <taxon>Malpighiales</taxon>
        <taxon>Erythroxylaceae</taxon>
        <taxon>Erythroxylum</taxon>
    </lineage>
</organism>
<gene>
    <name evidence="17" type="ORF">K2173_008119</name>
</gene>
<dbReference type="Gene3D" id="1.10.420.10">
    <property type="entry name" value="Peroxidase, domain 2"/>
    <property type="match status" value="1"/>
</dbReference>
<dbReference type="GO" id="GO:0006979">
    <property type="term" value="P:response to oxidative stress"/>
    <property type="evidence" value="ECO:0007669"/>
    <property type="project" value="InterPro"/>
</dbReference>
<feature type="binding site" evidence="12">
    <location>
        <position position="189"/>
    </location>
    <ligand>
        <name>Ca(2+)</name>
        <dbReference type="ChEBI" id="CHEBI:29108"/>
        <label>2</label>
    </ligand>
</feature>
<evidence type="ECO:0000256" key="4">
    <source>
        <dbReference type="ARBA" id="ARBA00012313"/>
    </source>
</evidence>
<evidence type="ECO:0000259" key="16">
    <source>
        <dbReference type="PROSITE" id="PS50873"/>
    </source>
</evidence>
<feature type="region of interest" description="Disordered" evidence="15">
    <location>
        <begin position="35"/>
        <end position="54"/>
    </location>
</feature>
<evidence type="ECO:0000256" key="14">
    <source>
        <dbReference type="PIRSR" id="PIRSR600823-5"/>
    </source>
</evidence>
<dbReference type="InterPro" id="IPR000823">
    <property type="entry name" value="Peroxidase_pln"/>
</dbReference>
<feature type="domain" description="Plant heme peroxidase family profile" evidence="16">
    <location>
        <begin position="1"/>
        <end position="213"/>
    </location>
</feature>
<dbReference type="Gene3D" id="1.10.520.10">
    <property type="match status" value="1"/>
</dbReference>
<dbReference type="PANTHER" id="PTHR31235">
    <property type="entry name" value="PEROXIDASE 25-RELATED"/>
    <property type="match status" value="1"/>
</dbReference>
<keyword evidence="7 12" id="KW-0479">Metal-binding</keyword>
<feature type="disulfide bond" evidence="14">
    <location>
        <begin position="21"/>
        <end position="26"/>
    </location>
</feature>
<keyword evidence="6" id="KW-0349">Heme</keyword>
<feature type="binding site" description="axial binding residue" evidence="12">
    <location>
        <position position="134"/>
    </location>
    <ligand>
        <name>heme b</name>
        <dbReference type="ChEBI" id="CHEBI:60344"/>
    </ligand>
    <ligandPart>
        <name>Fe</name>
        <dbReference type="ChEBI" id="CHEBI:18248"/>
    </ligandPart>
</feature>
<feature type="binding site" evidence="12">
    <location>
        <position position="191"/>
    </location>
    <ligand>
        <name>Ca(2+)</name>
        <dbReference type="ChEBI" id="CHEBI:29108"/>
        <label>2</label>
    </ligand>
</feature>
<keyword evidence="18" id="KW-1185">Reference proteome</keyword>
<feature type="binding site" evidence="12">
    <location>
        <position position="196"/>
    </location>
    <ligand>
        <name>Ca(2+)</name>
        <dbReference type="ChEBI" id="CHEBI:29108"/>
        <label>2</label>
    </ligand>
</feature>
<dbReference type="InterPro" id="IPR010255">
    <property type="entry name" value="Haem_peroxidase_sf"/>
</dbReference>
<dbReference type="GO" id="GO:0046872">
    <property type="term" value="F:metal ion binding"/>
    <property type="evidence" value="ECO:0007669"/>
    <property type="project" value="UniProtKB-KW"/>
</dbReference>
<feature type="binding site" evidence="12">
    <location>
        <position position="20"/>
    </location>
    <ligand>
        <name>Ca(2+)</name>
        <dbReference type="ChEBI" id="CHEBI:29108"/>
        <label>1</label>
    </ligand>
</feature>
<dbReference type="GO" id="GO:0020037">
    <property type="term" value="F:heme binding"/>
    <property type="evidence" value="ECO:0007669"/>
    <property type="project" value="InterPro"/>
</dbReference>
<evidence type="ECO:0000256" key="3">
    <source>
        <dbReference type="ARBA" id="ARBA00006873"/>
    </source>
</evidence>
<evidence type="ECO:0000256" key="9">
    <source>
        <dbReference type="ARBA" id="ARBA00023004"/>
    </source>
</evidence>
<evidence type="ECO:0000256" key="5">
    <source>
        <dbReference type="ARBA" id="ARBA00022559"/>
    </source>
</evidence>
<evidence type="ECO:0000256" key="11">
    <source>
        <dbReference type="PIRSR" id="PIRSR600823-2"/>
    </source>
</evidence>
<dbReference type="PRINTS" id="PR00458">
    <property type="entry name" value="PEROXIDASE"/>
</dbReference>
<evidence type="ECO:0000256" key="15">
    <source>
        <dbReference type="SAM" id="MobiDB-lite"/>
    </source>
</evidence>
<protein>
    <recommendedName>
        <fullName evidence="4">peroxidase</fullName>
        <ecNumber evidence="4">1.11.1.7</ecNumber>
    </recommendedName>
</protein>
<dbReference type="SUPFAM" id="SSF48113">
    <property type="entry name" value="Heme-dependent peroxidases"/>
    <property type="match status" value="1"/>
</dbReference>
<comment type="caution">
    <text evidence="17">The sequence shown here is derived from an EMBL/GenBank/DDBJ whole genome shotgun (WGS) entry which is preliminary data.</text>
</comment>
<keyword evidence="12" id="KW-0106">Calcium</keyword>
<accession>A0AAV8S957</accession>
<comment type="function">
    <text evidence="2">Removal of H(2)O(2), oxidation of toxic reductants, biosynthesis and degradation of lignin, suberization, auxin catabolism, response to environmental stresses such as wounding, pathogen attack and oxidative stress. These functions might be dependent on each isozyme/isoform in each plant tissue.</text>
</comment>
<feature type="binding site" evidence="12">
    <location>
        <position position="29"/>
    </location>
    <ligand>
        <name>Ca(2+)</name>
        <dbReference type="ChEBI" id="CHEBI:29108"/>
        <label>1</label>
    </ligand>
</feature>
<comment type="cofactor">
    <cofactor evidence="12">
        <name>heme b</name>
        <dbReference type="ChEBI" id="CHEBI:60344"/>
    </cofactor>
    <text evidence="12">Binds 1 heme b (iron(II)-protoporphyrin IX) group per subunit.</text>
</comment>
<keyword evidence="5" id="KW-0575">Peroxidase</keyword>
<evidence type="ECO:0000256" key="13">
    <source>
        <dbReference type="PIRSR" id="PIRSR600823-4"/>
    </source>
</evidence>
<dbReference type="InterPro" id="IPR002016">
    <property type="entry name" value="Haem_peroxidase"/>
</dbReference>
<comment type="similarity">
    <text evidence="3">Belongs to the peroxidase family. Ascorbate peroxidase subfamily.</text>
</comment>
<evidence type="ECO:0000313" key="17">
    <source>
        <dbReference type="EMBL" id="KAJ8748674.1"/>
    </source>
</evidence>
<dbReference type="PROSITE" id="PS50873">
    <property type="entry name" value="PEROXIDASE_4"/>
    <property type="match status" value="1"/>
</dbReference>
<dbReference type="PROSITE" id="PS00435">
    <property type="entry name" value="PEROXIDASE_1"/>
    <property type="match status" value="1"/>
</dbReference>
<evidence type="ECO:0000256" key="10">
    <source>
        <dbReference type="ARBA" id="ARBA00023157"/>
    </source>
</evidence>
<dbReference type="Proteomes" id="UP001159364">
    <property type="component" value="Linkage Group LG12"/>
</dbReference>
<keyword evidence="9 12" id="KW-0408">Iron</keyword>
<dbReference type="FunFam" id="1.10.420.10:FF:000001">
    <property type="entry name" value="Peroxidase"/>
    <property type="match status" value="1"/>
</dbReference>
<evidence type="ECO:0000256" key="8">
    <source>
        <dbReference type="ARBA" id="ARBA00023002"/>
    </source>
</evidence>
<dbReference type="EC" id="1.11.1.7" evidence="4"/>
<dbReference type="PRINTS" id="PR00461">
    <property type="entry name" value="PLPEROXIDASE"/>
</dbReference>
<dbReference type="InterPro" id="IPR019793">
    <property type="entry name" value="Peroxidases_heam-ligand_BS"/>
</dbReference>